<dbReference type="GO" id="GO:0007165">
    <property type="term" value="P:signal transduction"/>
    <property type="evidence" value="ECO:0007669"/>
    <property type="project" value="UniProtKB-KW"/>
</dbReference>
<accession>A0AAV7HCR7</accession>
<dbReference type="AlphaFoldDB" id="A0AAV7HCR7"/>
<evidence type="ECO:0000256" key="3">
    <source>
        <dbReference type="ARBA" id="ARBA00023054"/>
    </source>
</evidence>
<proteinExistence type="predicted"/>
<feature type="coiled-coil region" evidence="6">
    <location>
        <begin position="37"/>
        <end position="64"/>
    </location>
</feature>
<keyword evidence="10" id="KW-1185">Reference proteome</keyword>
<dbReference type="PANTHER" id="PTHR35129:SF5">
    <property type="entry name" value="GUANINE NUCLEOTIDE-BINDING PROTEIN SUBUNIT GAMMA 2"/>
    <property type="match status" value="1"/>
</dbReference>
<evidence type="ECO:0000256" key="5">
    <source>
        <dbReference type="ARBA" id="ARBA00023224"/>
    </source>
</evidence>
<keyword evidence="3 6" id="KW-0175">Coiled coil</keyword>
<feature type="compositionally biased region" description="Polar residues" evidence="7">
    <location>
        <begin position="1"/>
        <end position="23"/>
    </location>
</feature>
<evidence type="ECO:0000256" key="4">
    <source>
        <dbReference type="ARBA" id="ARBA00023136"/>
    </source>
</evidence>
<organism evidence="9 10">
    <name type="scientific">Dendrobium chrysotoxum</name>
    <name type="common">Orchid</name>
    <dbReference type="NCBI Taxonomy" id="161865"/>
    <lineage>
        <taxon>Eukaryota</taxon>
        <taxon>Viridiplantae</taxon>
        <taxon>Streptophyta</taxon>
        <taxon>Embryophyta</taxon>
        <taxon>Tracheophyta</taxon>
        <taxon>Spermatophyta</taxon>
        <taxon>Magnoliopsida</taxon>
        <taxon>Liliopsida</taxon>
        <taxon>Asparagales</taxon>
        <taxon>Orchidaceae</taxon>
        <taxon>Epidendroideae</taxon>
        <taxon>Malaxideae</taxon>
        <taxon>Dendrobiinae</taxon>
        <taxon>Dendrobium</taxon>
    </lineage>
</organism>
<evidence type="ECO:0000259" key="8">
    <source>
        <dbReference type="SMART" id="SM01224"/>
    </source>
</evidence>
<feature type="region of interest" description="Disordered" evidence="7">
    <location>
        <begin position="1"/>
        <end position="32"/>
    </location>
</feature>
<comment type="caution">
    <text evidence="9">The sequence shown here is derived from an EMBL/GenBank/DDBJ whole genome shotgun (WGS) entry which is preliminary data.</text>
</comment>
<dbReference type="EMBL" id="JAGFBR010000006">
    <property type="protein sequence ID" value="KAH0465849.1"/>
    <property type="molecule type" value="Genomic_DNA"/>
</dbReference>
<name>A0AAV7HCR7_DENCH</name>
<feature type="domain" description="G protein gamma" evidence="8">
    <location>
        <begin position="41"/>
        <end position="115"/>
    </location>
</feature>
<evidence type="ECO:0000256" key="7">
    <source>
        <dbReference type="SAM" id="MobiDB-lite"/>
    </source>
</evidence>
<protein>
    <recommendedName>
        <fullName evidence="8">G protein gamma domain-containing protein</fullName>
    </recommendedName>
</protein>
<sequence length="121" mass="13472">MSTAWTTSETAPSLSENGRSSPPVTAGLPRTGDFLGRHRLSAAISRIEQEIVSLERELEELDTMEPSSVACEDILFSMNGLPDALLPMTTGPENSAWERWFRPVRSSRNRAWWAHRSADLS</sequence>
<evidence type="ECO:0000313" key="9">
    <source>
        <dbReference type="EMBL" id="KAH0465849.1"/>
    </source>
</evidence>
<keyword evidence="2" id="KW-1003">Cell membrane</keyword>
<evidence type="ECO:0000313" key="10">
    <source>
        <dbReference type="Proteomes" id="UP000775213"/>
    </source>
</evidence>
<dbReference type="GO" id="GO:0005886">
    <property type="term" value="C:plasma membrane"/>
    <property type="evidence" value="ECO:0007669"/>
    <property type="project" value="UniProtKB-SubCell"/>
</dbReference>
<comment type="subcellular location">
    <subcellularLocation>
        <location evidence="1">Cell membrane</location>
    </subcellularLocation>
</comment>
<dbReference type="SMART" id="SM01224">
    <property type="entry name" value="G_gamma"/>
    <property type="match status" value="1"/>
</dbReference>
<gene>
    <name evidence="9" type="ORF">IEQ34_005952</name>
</gene>
<keyword evidence="4" id="KW-0472">Membrane</keyword>
<dbReference type="Proteomes" id="UP000775213">
    <property type="component" value="Unassembled WGS sequence"/>
</dbReference>
<dbReference type="InterPro" id="IPR045878">
    <property type="entry name" value="GG1/2"/>
</dbReference>
<keyword evidence="5" id="KW-0807">Transducer</keyword>
<reference evidence="9 10" key="1">
    <citation type="journal article" date="2021" name="Hortic Res">
        <title>Chromosome-scale assembly of the Dendrobium chrysotoxum genome enhances the understanding of orchid evolution.</title>
        <authorList>
            <person name="Zhang Y."/>
            <person name="Zhang G.Q."/>
            <person name="Zhang D."/>
            <person name="Liu X.D."/>
            <person name="Xu X.Y."/>
            <person name="Sun W.H."/>
            <person name="Yu X."/>
            <person name="Zhu X."/>
            <person name="Wang Z.W."/>
            <person name="Zhao X."/>
            <person name="Zhong W.Y."/>
            <person name="Chen H."/>
            <person name="Yin W.L."/>
            <person name="Huang T."/>
            <person name="Niu S.C."/>
            <person name="Liu Z.J."/>
        </authorList>
    </citation>
    <scope>NUCLEOTIDE SEQUENCE [LARGE SCALE GENOMIC DNA]</scope>
    <source>
        <strain evidence="9">Lindl</strain>
    </source>
</reference>
<evidence type="ECO:0000256" key="2">
    <source>
        <dbReference type="ARBA" id="ARBA00022475"/>
    </source>
</evidence>
<dbReference type="InterPro" id="IPR015898">
    <property type="entry name" value="G-protein_gamma-like_dom"/>
</dbReference>
<dbReference type="PANTHER" id="PTHR35129">
    <property type="entry name" value="GUANINE NUCLEOTIDE-BINDING PROTEIN SUBUNIT GAMMA 1"/>
    <property type="match status" value="1"/>
</dbReference>
<evidence type="ECO:0000256" key="6">
    <source>
        <dbReference type="SAM" id="Coils"/>
    </source>
</evidence>
<evidence type="ECO:0000256" key="1">
    <source>
        <dbReference type="ARBA" id="ARBA00004236"/>
    </source>
</evidence>